<accession>A0ABQ5K8L2</accession>
<proteinExistence type="predicted"/>
<protein>
    <submittedName>
        <fullName evidence="1">Uncharacterized protein</fullName>
    </submittedName>
</protein>
<dbReference type="EMBL" id="BQXS01000512">
    <property type="protein sequence ID" value="GKT28855.1"/>
    <property type="molecule type" value="Genomic_DNA"/>
</dbReference>
<feature type="non-terminal residue" evidence="1">
    <location>
        <position position="1"/>
    </location>
</feature>
<name>A0ABQ5K8L2_9EUKA</name>
<evidence type="ECO:0000313" key="2">
    <source>
        <dbReference type="Proteomes" id="UP001057375"/>
    </source>
</evidence>
<keyword evidence="2" id="KW-1185">Reference proteome</keyword>
<organism evidence="1 2">
    <name type="scientific">Aduncisulcus paluster</name>
    <dbReference type="NCBI Taxonomy" id="2918883"/>
    <lineage>
        <taxon>Eukaryota</taxon>
        <taxon>Metamonada</taxon>
        <taxon>Carpediemonas-like organisms</taxon>
        <taxon>Aduncisulcus</taxon>
    </lineage>
</organism>
<gene>
    <name evidence="1" type="ORF">ADUPG1_000910</name>
</gene>
<sequence length="332" mass="37194">VEKTFLALCFCESSSFIRQVLDVHYSRQKQGVSAEKPHETEMKKMKRELSEKFEEDCDRRTFYGSCKSEDYMDLSGSIGMKMSVLNDSLEAIYDFTAKTHFTNESDSATIKNNVSTLLLAIRRYEEMEESSSESESLGIPVQSVPSVLPEVLSDHISFEVGKKQAMTRDRPISDSFGSQPIIHGATDGSLSLGDSSSVSVSVGMSRVGIASKNRSHKTQFEWFEVVKDSSLLRFLLLQFYAVLKNNAPDGLSIENIVLRSRFILASFVLPTIHSAHSSDKLLSAEDIVSRHEDVIGTRGYFHHLFISDNVLKIMEYPRLFSLICVIIAGYIG</sequence>
<evidence type="ECO:0000313" key="1">
    <source>
        <dbReference type="EMBL" id="GKT28855.1"/>
    </source>
</evidence>
<dbReference type="Proteomes" id="UP001057375">
    <property type="component" value="Unassembled WGS sequence"/>
</dbReference>
<reference evidence="1" key="1">
    <citation type="submission" date="2022-03" db="EMBL/GenBank/DDBJ databases">
        <title>Draft genome sequence of Aduncisulcus paluster, a free-living microaerophilic Fornicata.</title>
        <authorList>
            <person name="Yuyama I."/>
            <person name="Kume K."/>
            <person name="Tamura T."/>
            <person name="Inagaki Y."/>
            <person name="Hashimoto T."/>
        </authorList>
    </citation>
    <scope>NUCLEOTIDE SEQUENCE</scope>
    <source>
        <strain evidence="1">NY0171</strain>
    </source>
</reference>
<comment type="caution">
    <text evidence="1">The sequence shown here is derived from an EMBL/GenBank/DDBJ whole genome shotgun (WGS) entry which is preliminary data.</text>
</comment>